<evidence type="ECO:0000313" key="5">
    <source>
        <dbReference type="EMBL" id="KAG0143473.1"/>
    </source>
</evidence>
<feature type="repeat" description="TPR" evidence="3">
    <location>
        <begin position="705"/>
        <end position="738"/>
    </location>
</feature>
<keyword evidence="6" id="KW-1185">Reference proteome</keyword>
<dbReference type="SMART" id="SM00028">
    <property type="entry name" value="TPR"/>
    <property type="match status" value="11"/>
</dbReference>
<keyword evidence="4" id="KW-0175">Coiled coil</keyword>
<reference evidence="5" key="1">
    <citation type="submission" date="2013-11" db="EMBL/GenBank/DDBJ databases">
        <title>Genome sequence of the fusiform rust pathogen reveals effectors for host alternation and coevolution with pine.</title>
        <authorList>
            <consortium name="DOE Joint Genome Institute"/>
            <person name="Smith K."/>
            <person name="Pendleton A."/>
            <person name="Kubisiak T."/>
            <person name="Anderson C."/>
            <person name="Salamov A."/>
            <person name="Aerts A."/>
            <person name="Riley R."/>
            <person name="Clum A."/>
            <person name="Lindquist E."/>
            <person name="Ence D."/>
            <person name="Campbell M."/>
            <person name="Kronenberg Z."/>
            <person name="Feau N."/>
            <person name="Dhillon B."/>
            <person name="Hamelin R."/>
            <person name="Burleigh J."/>
            <person name="Smith J."/>
            <person name="Yandell M."/>
            <person name="Nelson C."/>
            <person name="Grigoriev I."/>
            <person name="Davis J."/>
        </authorList>
    </citation>
    <scope>NUCLEOTIDE SEQUENCE</scope>
    <source>
        <strain evidence="5">G11</strain>
    </source>
</reference>
<dbReference type="Gene3D" id="1.25.40.10">
    <property type="entry name" value="Tetratricopeptide repeat domain"/>
    <property type="match status" value="3"/>
</dbReference>
<dbReference type="InterPro" id="IPR011990">
    <property type="entry name" value="TPR-like_helical_dom_sf"/>
</dbReference>
<evidence type="ECO:0000256" key="2">
    <source>
        <dbReference type="ARBA" id="ARBA00022803"/>
    </source>
</evidence>
<dbReference type="InterPro" id="IPR040962">
    <property type="entry name" value="TPR_22"/>
</dbReference>
<dbReference type="GO" id="GO:0006401">
    <property type="term" value="P:RNA catabolic process"/>
    <property type="evidence" value="ECO:0007669"/>
    <property type="project" value="InterPro"/>
</dbReference>
<proteinExistence type="predicted"/>
<organism evidence="5 6">
    <name type="scientific">Cronartium quercuum f. sp. fusiforme G11</name>
    <dbReference type="NCBI Taxonomy" id="708437"/>
    <lineage>
        <taxon>Eukaryota</taxon>
        <taxon>Fungi</taxon>
        <taxon>Dikarya</taxon>
        <taxon>Basidiomycota</taxon>
        <taxon>Pucciniomycotina</taxon>
        <taxon>Pucciniomycetes</taxon>
        <taxon>Pucciniales</taxon>
        <taxon>Coleosporiaceae</taxon>
        <taxon>Cronartium</taxon>
    </lineage>
</organism>
<comment type="caution">
    <text evidence="5">The sequence shown here is derived from an EMBL/GenBank/DDBJ whole genome shotgun (WGS) entry which is preliminary data.</text>
</comment>
<gene>
    <name evidence="5" type="ORF">CROQUDRAFT_182905</name>
</gene>
<dbReference type="InterPro" id="IPR039226">
    <property type="entry name" value="Ski3/TTC37"/>
</dbReference>
<name>A0A9P6NCM6_9BASI</name>
<dbReference type="Pfam" id="PF13414">
    <property type="entry name" value="TPR_11"/>
    <property type="match status" value="1"/>
</dbReference>
<feature type="repeat" description="TPR" evidence="3">
    <location>
        <begin position="739"/>
        <end position="772"/>
    </location>
</feature>
<dbReference type="PROSITE" id="PS50005">
    <property type="entry name" value="TPR"/>
    <property type="match status" value="3"/>
</dbReference>
<dbReference type="PANTHER" id="PTHR15704">
    <property type="entry name" value="SUPERKILLER 3 PROTEIN-RELATED"/>
    <property type="match status" value="1"/>
</dbReference>
<keyword evidence="2 3" id="KW-0802">TPR repeat</keyword>
<dbReference type="Proteomes" id="UP000886653">
    <property type="component" value="Unassembled WGS sequence"/>
</dbReference>
<dbReference type="Pfam" id="PF18833">
    <property type="entry name" value="TPR_22"/>
    <property type="match status" value="1"/>
</dbReference>
<feature type="repeat" description="TPR" evidence="3">
    <location>
        <begin position="615"/>
        <end position="648"/>
    </location>
</feature>
<evidence type="ECO:0000256" key="3">
    <source>
        <dbReference type="PROSITE-ProRule" id="PRU00339"/>
    </source>
</evidence>
<evidence type="ECO:0008006" key="7">
    <source>
        <dbReference type="Google" id="ProtNLM"/>
    </source>
</evidence>
<dbReference type="PANTHER" id="PTHR15704:SF7">
    <property type="entry name" value="SUPERKILLER COMPLEX PROTEIN 3"/>
    <property type="match status" value="1"/>
</dbReference>
<evidence type="ECO:0000313" key="6">
    <source>
        <dbReference type="Proteomes" id="UP000886653"/>
    </source>
</evidence>
<dbReference type="GO" id="GO:0055087">
    <property type="term" value="C:Ski complex"/>
    <property type="evidence" value="ECO:0007669"/>
    <property type="project" value="InterPro"/>
</dbReference>
<dbReference type="SUPFAM" id="SSF48452">
    <property type="entry name" value="TPR-like"/>
    <property type="match status" value="5"/>
</dbReference>
<dbReference type="Pfam" id="PF13181">
    <property type="entry name" value="TPR_8"/>
    <property type="match status" value="2"/>
</dbReference>
<dbReference type="OrthoDB" id="421075at2759"/>
<feature type="coiled-coil region" evidence="4">
    <location>
        <begin position="278"/>
        <end position="305"/>
    </location>
</feature>
<accession>A0A9P6NCM6</accession>
<dbReference type="InterPro" id="IPR019734">
    <property type="entry name" value="TPR_rpt"/>
</dbReference>
<dbReference type="EMBL" id="MU167318">
    <property type="protein sequence ID" value="KAG0143473.1"/>
    <property type="molecule type" value="Genomic_DNA"/>
</dbReference>
<evidence type="ECO:0000256" key="4">
    <source>
        <dbReference type="SAM" id="Coils"/>
    </source>
</evidence>
<sequence length="1445" mass="163601">MSNLKAHLKIAREAISSKDWSRAESAAEAAIQIDNQSYHAYVFLGLARLNLKKLSTSQESYQLAIQIDSKQALAWQGLIQLYEISNDINGLLEAYENLATIWNEKQDAEKLGETLLKQISLPGKSRKQTISVLTHLLPDSPYYALLMTLPEPDPTNPKSSPLFELQLMIQNYLPSLKQIVELTKADEIELINQEISKRRTRLTSVPKTAIETKKEVIRESYPSSDLPNLWKQILNHPFADDETRREIEMNLLNYYLEWIEALPSPFKDEIADLSNNLHKDCSEVRQKMKDDKDKLRDEILELARGQVLLKFNNFKSWEILLDWNEIISPNQDDDPHGYLISLPEVFPNSDLTAILNSYHNFHLQSTTEEPLDEGQILDQMEAGFENAQTNSILSHFLVLSIYYELKDWSTIKLITENGLSKLKELEKLIGKRLTKAEMKFDIYLAISLTNLNPPTYHLRASPLIDKILLQEPNNGPILMSQAYIMKFGSRWSEAILYFSKALEFWPDQSIRDKLKAKSDKAWCLVELGQIENGIQNFEIIIKELDELIENDVEDEELRQDLAMNWYRLGRCNWSLYHPDHQPIDENMIEDDEKESLKGFAYSCFIKSIKASSGFAPPFTYLGLYYSEANDHARASKCFQKAFELDPTESIAAFKLATEFANEREWDLVEIVARRLISGGLEADGTGKNLSESTKSLQLASYQKHSWAWNAIGSAELSQGKYSLAINTFQRALRATPSDPHTWIKLGLAYKGAGKHVAALKSFIRARQLFDNENKSIDDQTGDSPSTNWFADFCIGDVQRRIGLIEPAIIAFEKIVNEQTDEVAVKIILAETKYMNALQYSNKGEFEKSELELIGSLDLVRQVFEMGNWSSHMRVGWKITSDVFLEFARWNKTIPISTLNIEGGHHDINEKLKMHISFYVNLAAKMGVDSQLSSVDSVTCLETSAIGAENGSSGLLLMSSIIASKVRVSLELSEAHDSTGCAQAWADLALTLGRLSRWLDLTSKSSSITDQSTFFKTQAGPELTLRQAIGCIRSALKIEPSNSSFWNTLGTLSFNLSPKLCQHALIKSVELNFKNYIGWTNLGFFYISQFDLELANQAFLKSQTFEPEWNLAWLGQALVSGLNEDLNVSIELIEHAFNLSQSNVTQIDLTYATIAFGKISGKDLNINQLDELMAPLLAVKKLIQRFPKDPTILNLYGILSEVLGKFDEACSSLEKAAEILEGVYEDTESTEVENRFAIVNLNLGRIRLRLGDYDGSIEAFEVVESLRSGFNQEDDKREDLEKIIMIRAQAASGIGLAKYFLGDIDSCIKIFKKILGELSSIDVTDSIESIKIIRRHISALAQLLSRILWSNETEEGKVEAREILAGVTTRNSRCKYYDLNVVMTLVAMSIMDQDDHLINDLLAMIKDEDTSRLPTQTMDRELDQPNDILDDQTNDVNRLSIRLALR</sequence>
<keyword evidence="1" id="KW-0677">Repeat</keyword>
<protein>
    <recommendedName>
        <fullName evidence="7">Superkiller protein 3</fullName>
    </recommendedName>
</protein>
<evidence type="ECO:0000256" key="1">
    <source>
        <dbReference type="ARBA" id="ARBA00022737"/>
    </source>
</evidence>